<dbReference type="InterPro" id="IPR001810">
    <property type="entry name" value="F-box_dom"/>
</dbReference>
<keyword evidence="2 6" id="KW-0812">Transmembrane</keyword>
<dbReference type="AlphaFoldDB" id="A0AA88RSN6"/>
<feature type="region of interest" description="Disordered" evidence="5">
    <location>
        <begin position="1"/>
        <end position="23"/>
    </location>
</feature>
<protein>
    <recommendedName>
        <fullName evidence="7">F-box domain-containing protein</fullName>
    </recommendedName>
</protein>
<dbReference type="SUPFAM" id="SSF81383">
    <property type="entry name" value="F-box domain"/>
    <property type="match status" value="1"/>
</dbReference>
<evidence type="ECO:0000313" key="9">
    <source>
        <dbReference type="Proteomes" id="UP001187471"/>
    </source>
</evidence>
<feature type="transmembrane region" description="Helical" evidence="6">
    <location>
        <begin position="478"/>
        <end position="498"/>
    </location>
</feature>
<evidence type="ECO:0000259" key="7">
    <source>
        <dbReference type="PROSITE" id="PS50181"/>
    </source>
</evidence>
<dbReference type="InterPro" id="IPR002809">
    <property type="entry name" value="EMC3/TMCO1"/>
</dbReference>
<evidence type="ECO:0000256" key="4">
    <source>
        <dbReference type="ARBA" id="ARBA00023136"/>
    </source>
</evidence>
<dbReference type="PANTHER" id="PTHR31293:SF12">
    <property type="entry name" value="RNI-LIKE SUPERFAMILY PROTEIN"/>
    <property type="match status" value="1"/>
</dbReference>
<dbReference type="InterPro" id="IPR032675">
    <property type="entry name" value="LRR_dom_sf"/>
</dbReference>
<dbReference type="Proteomes" id="UP001187471">
    <property type="component" value="Unassembled WGS sequence"/>
</dbReference>
<dbReference type="Pfam" id="PF01956">
    <property type="entry name" value="EMC3_TMCO1"/>
    <property type="match status" value="1"/>
</dbReference>
<proteinExistence type="predicted"/>
<dbReference type="InterPro" id="IPR055294">
    <property type="entry name" value="FBL60-like"/>
</dbReference>
<gene>
    <name evidence="8" type="ORF">RJ640_004646</name>
</gene>
<dbReference type="InterPro" id="IPR036047">
    <property type="entry name" value="F-box-like_dom_sf"/>
</dbReference>
<dbReference type="PROSITE" id="PS50181">
    <property type="entry name" value="FBOX"/>
    <property type="match status" value="1"/>
</dbReference>
<organism evidence="8 9">
    <name type="scientific">Escallonia rubra</name>
    <dbReference type="NCBI Taxonomy" id="112253"/>
    <lineage>
        <taxon>Eukaryota</taxon>
        <taxon>Viridiplantae</taxon>
        <taxon>Streptophyta</taxon>
        <taxon>Embryophyta</taxon>
        <taxon>Tracheophyta</taxon>
        <taxon>Spermatophyta</taxon>
        <taxon>Magnoliopsida</taxon>
        <taxon>eudicotyledons</taxon>
        <taxon>Gunneridae</taxon>
        <taxon>Pentapetalae</taxon>
        <taxon>asterids</taxon>
        <taxon>campanulids</taxon>
        <taxon>Escalloniales</taxon>
        <taxon>Escalloniaceae</taxon>
        <taxon>Escallonia</taxon>
    </lineage>
</organism>
<keyword evidence="3 6" id="KW-1133">Transmembrane helix</keyword>
<dbReference type="SUPFAM" id="SSF52047">
    <property type="entry name" value="RNI-like"/>
    <property type="match status" value="1"/>
</dbReference>
<evidence type="ECO:0000256" key="5">
    <source>
        <dbReference type="SAM" id="MobiDB-lite"/>
    </source>
</evidence>
<dbReference type="InterPro" id="IPR053781">
    <property type="entry name" value="F-box_AtFBL13-like"/>
</dbReference>
<comment type="subcellular location">
    <subcellularLocation>
        <location evidence="1">Membrane</location>
        <topology evidence="1">Multi-pass membrane protein</topology>
    </subcellularLocation>
</comment>
<keyword evidence="9" id="KW-1185">Reference proteome</keyword>
<accession>A0AA88RSN6</accession>
<dbReference type="EMBL" id="JAVXUO010001214">
    <property type="protein sequence ID" value="KAK2984821.1"/>
    <property type="molecule type" value="Genomic_DNA"/>
</dbReference>
<dbReference type="CDD" id="cd22160">
    <property type="entry name" value="F-box_AtFBL13-like"/>
    <property type="match status" value="1"/>
</dbReference>
<dbReference type="Pfam" id="PF00646">
    <property type="entry name" value="F-box"/>
    <property type="match status" value="1"/>
</dbReference>
<reference evidence="8" key="1">
    <citation type="submission" date="2022-12" db="EMBL/GenBank/DDBJ databases">
        <title>Draft genome assemblies for two species of Escallonia (Escalloniales).</title>
        <authorList>
            <person name="Chanderbali A."/>
            <person name="Dervinis C."/>
            <person name="Anghel I."/>
            <person name="Soltis D."/>
            <person name="Soltis P."/>
            <person name="Zapata F."/>
        </authorList>
    </citation>
    <scope>NUCLEOTIDE SEQUENCE</scope>
    <source>
        <strain evidence="8">UCBG92.1500</strain>
        <tissue evidence="8">Leaf</tissue>
    </source>
</reference>
<evidence type="ECO:0000313" key="8">
    <source>
        <dbReference type="EMBL" id="KAK2984821.1"/>
    </source>
</evidence>
<evidence type="ECO:0000256" key="2">
    <source>
        <dbReference type="ARBA" id="ARBA00022692"/>
    </source>
</evidence>
<evidence type="ECO:0000256" key="6">
    <source>
        <dbReference type="SAM" id="Phobius"/>
    </source>
</evidence>
<keyword evidence="4 6" id="KW-0472">Membrane</keyword>
<sequence>MDSDPKKYDPVQGKAPDCNNGEDRISNLPESIMSHILSFLPTKYAVATTILSTKWKSDLLASIPNLFLNMDDSLLLHPEREAPINSDMVEEHKTSFVSFMYRVLDVILENVPYIRLLRLNCTNDYEDAHIIAWICAALSRKVQALDLKVTMENPSLLLHSLCGCTTLTSLTFNNHLLLDVPESFCLPNLESLDLHSVEFPNDDSLYWFFMGCPMLEDLGMYACDLRQITVLPICFPSLKGFFIEDCYKGVGYEIELDAPQLDVFMYNDRVAEGYPVLNLNSVSKVHIDIGLSDDQMEEPDFVEYYDNVSELVMACSNADHMYLSKVCMHTVYKSFLQLPLFGKLTNLQLGGLDVMGWELLPNLLINAPNLKFFEISEGFYNDEECYARFEENMREVVPVCLLLHLKQFEIWEFGGEEDEVNGHLTAPLSTHSVRVGFSLVMRKCVTLVPNPQAQVLSDPNMAMDIMKKNISMIIPHNFAWVNFFFFSGFVAAKIPFPLTQSQRFRVMLQTGY</sequence>
<evidence type="ECO:0000256" key="3">
    <source>
        <dbReference type="ARBA" id="ARBA00022989"/>
    </source>
</evidence>
<dbReference type="Gene3D" id="3.80.10.10">
    <property type="entry name" value="Ribonuclease Inhibitor"/>
    <property type="match status" value="1"/>
</dbReference>
<dbReference type="PANTHER" id="PTHR31293">
    <property type="entry name" value="RNI-LIKE SUPERFAMILY PROTEIN"/>
    <property type="match status" value="1"/>
</dbReference>
<name>A0AA88RSN6_9ASTE</name>
<dbReference type="InterPro" id="IPR055411">
    <property type="entry name" value="LRR_FXL15/At3g58940/PEG3-like"/>
</dbReference>
<feature type="domain" description="F-box" evidence="7">
    <location>
        <begin position="22"/>
        <end position="70"/>
    </location>
</feature>
<dbReference type="GO" id="GO:0016020">
    <property type="term" value="C:membrane"/>
    <property type="evidence" value="ECO:0007669"/>
    <property type="project" value="UniProtKB-SubCell"/>
</dbReference>
<evidence type="ECO:0000256" key="1">
    <source>
        <dbReference type="ARBA" id="ARBA00004141"/>
    </source>
</evidence>
<dbReference type="Pfam" id="PF24758">
    <property type="entry name" value="LRR_At5g56370"/>
    <property type="match status" value="1"/>
</dbReference>
<comment type="caution">
    <text evidence="8">The sequence shown here is derived from an EMBL/GenBank/DDBJ whole genome shotgun (WGS) entry which is preliminary data.</text>
</comment>